<dbReference type="EMBL" id="GBRH01223757">
    <property type="protein sequence ID" value="JAD74138.1"/>
    <property type="molecule type" value="Transcribed_RNA"/>
</dbReference>
<proteinExistence type="predicted"/>
<accession>A0A0A9CI82</accession>
<evidence type="ECO:0000256" key="1">
    <source>
        <dbReference type="SAM" id="MobiDB-lite"/>
    </source>
</evidence>
<name>A0A0A9CI82_ARUDO</name>
<feature type="region of interest" description="Disordered" evidence="1">
    <location>
        <begin position="1"/>
        <end position="39"/>
    </location>
</feature>
<evidence type="ECO:0000313" key="2">
    <source>
        <dbReference type="EMBL" id="JAD74138.1"/>
    </source>
</evidence>
<dbReference type="AlphaFoldDB" id="A0A0A9CI82"/>
<reference evidence="2" key="2">
    <citation type="journal article" date="2015" name="Data Brief">
        <title>Shoot transcriptome of the giant reed, Arundo donax.</title>
        <authorList>
            <person name="Barrero R.A."/>
            <person name="Guerrero F.D."/>
            <person name="Moolhuijzen P."/>
            <person name="Goolsby J.A."/>
            <person name="Tidwell J."/>
            <person name="Bellgard S.E."/>
            <person name="Bellgard M.I."/>
        </authorList>
    </citation>
    <scope>NUCLEOTIDE SEQUENCE</scope>
    <source>
        <tissue evidence="2">Shoot tissue taken approximately 20 cm above the soil surface</tissue>
    </source>
</reference>
<reference evidence="2" key="1">
    <citation type="submission" date="2014-09" db="EMBL/GenBank/DDBJ databases">
        <authorList>
            <person name="Magalhaes I.L.F."/>
            <person name="Oliveira U."/>
            <person name="Santos F.R."/>
            <person name="Vidigal T.H.D.A."/>
            <person name="Brescovit A.D."/>
            <person name="Santos A.J."/>
        </authorList>
    </citation>
    <scope>NUCLEOTIDE SEQUENCE</scope>
    <source>
        <tissue evidence="2">Shoot tissue taken approximately 20 cm above the soil surface</tissue>
    </source>
</reference>
<organism evidence="2">
    <name type="scientific">Arundo donax</name>
    <name type="common">Giant reed</name>
    <name type="synonym">Donax arundinaceus</name>
    <dbReference type="NCBI Taxonomy" id="35708"/>
    <lineage>
        <taxon>Eukaryota</taxon>
        <taxon>Viridiplantae</taxon>
        <taxon>Streptophyta</taxon>
        <taxon>Embryophyta</taxon>
        <taxon>Tracheophyta</taxon>
        <taxon>Spermatophyta</taxon>
        <taxon>Magnoliopsida</taxon>
        <taxon>Liliopsida</taxon>
        <taxon>Poales</taxon>
        <taxon>Poaceae</taxon>
        <taxon>PACMAD clade</taxon>
        <taxon>Arundinoideae</taxon>
        <taxon>Arundineae</taxon>
        <taxon>Arundo</taxon>
    </lineage>
</organism>
<sequence length="39" mass="3974">MLVGDESVGDDVGGRVEEAEAEPAAIEEARGHGGPRPDV</sequence>
<protein>
    <submittedName>
        <fullName evidence="2">Uncharacterized protein</fullName>
    </submittedName>
</protein>
<feature type="compositionally biased region" description="Basic and acidic residues" evidence="1">
    <location>
        <begin position="27"/>
        <end position="39"/>
    </location>
</feature>